<protein>
    <submittedName>
        <fullName evidence="2">Uncharacterized protein</fullName>
    </submittedName>
</protein>
<keyword evidence="3" id="KW-1185">Reference proteome</keyword>
<name>A0A834M3H8_RHYFE</name>
<sequence>MKLLRLPTSSPRYPAPPSPIVAMIYSAIKNKSSPSRNSSKINPPEREREMEEGEKSGRTRTGQMPNIVRPVNFAHVQHPICNVFM</sequence>
<feature type="compositionally biased region" description="Low complexity" evidence="1">
    <location>
        <begin position="28"/>
        <end position="42"/>
    </location>
</feature>
<proteinExistence type="predicted"/>
<feature type="compositionally biased region" description="Basic and acidic residues" evidence="1">
    <location>
        <begin position="43"/>
        <end position="57"/>
    </location>
</feature>
<feature type="region of interest" description="Disordered" evidence="1">
    <location>
        <begin position="28"/>
        <end position="66"/>
    </location>
</feature>
<accession>A0A834M3H8</accession>
<dbReference type="EMBL" id="JAACXV010014245">
    <property type="protein sequence ID" value="KAF7269263.1"/>
    <property type="molecule type" value="Genomic_DNA"/>
</dbReference>
<gene>
    <name evidence="2" type="ORF">GWI33_017719</name>
</gene>
<evidence type="ECO:0000256" key="1">
    <source>
        <dbReference type="SAM" id="MobiDB-lite"/>
    </source>
</evidence>
<comment type="caution">
    <text evidence="2">The sequence shown here is derived from an EMBL/GenBank/DDBJ whole genome shotgun (WGS) entry which is preliminary data.</text>
</comment>
<evidence type="ECO:0000313" key="2">
    <source>
        <dbReference type="EMBL" id="KAF7269263.1"/>
    </source>
</evidence>
<dbReference type="Proteomes" id="UP000625711">
    <property type="component" value="Unassembled WGS sequence"/>
</dbReference>
<organism evidence="2 3">
    <name type="scientific">Rhynchophorus ferrugineus</name>
    <name type="common">Red palm weevil</name>
    <name type="synonym">Curculio ferrugineus</name>
    <dbReference type="NCBI Taxonomy" id="354439"/>
    <lineage>
        <taxon>Eukaryota</taxon>
        <taxon>Metazoa</taxon>
        <taxon>Ecdysozoa</taxon>
        <taxon>Arthropoda</taxon>
        <taxon>Hexapoda</taxon>
        <taxon>Insecta</taxon>
        <taxon>Pterygota</taxon>
        <taxon>Neoptera</taxon>
        <taxon>Endopterygota</taxon>
        <taxon>Coleoptera</taxon>
        <taxon>Polyphaga</taxon>
        <taxon>Cucujiformia</taxon>
        <taxon>Curculionidae</taxon>
        <taxon>Dryophthorinae</taxon>
        <taxon>Rhynchophorus</taxon>
    </lineage>
</organism>
<dbReference type="AlphaFoldDB" id="A0A834M3H8"/>
<evidence type="ECO:0000313" key="3">
    <source>
        <dbReference type="Proteomes" id="UP000625711"/>
    </source>
</evidence>
<reference evidence="2" key="1">
    <citation type="submission" date="2020-08" db="EMBL/GenBank/DDBJ databases">
        <title>Genome sequencing and assembly of the red palm weevil Rhynchophorus ferrugineus.</title>
        <authorList>
            <person name="Dias G.B."/>
            <person name="Bergman C.M."/>
            <person name="Manee M."/>
        </authorList>
    </citation>
    <scope>NUCLEOTIDE SEQUENCE</scope>
    <source>
        <strain evidence="2">AA-2017</strain>
        <tissue evidence="2">Whole larva</tissue>
    </source>
</reference>